<keyword evidence="2" id="KW-1185">Reference proteome</keyword>
<gene>
    <name evidence="1" type="ORF">AVEN_203571_1</name>
</gene>
<accession>A0A4Y2FP30</accession>
<evidence type="ECO:0000313" key="2">
    <source>
        <dbReference type="Proteomes" id="UP000499080"/>
    </source>
</evidence>
<sequence length="109" mass="11976">MRKTTTSDTNTKKTVQGLPRATTSADDLLLVLNALRHKELTAGKLSRDIITVARRISSQTGKNTLLRRAFNANRYSPQHIGEDSPFLVAVVAPETPFLRAARLGPCPLH</sequence>
<name>A0A4Y2FP30_ARAVE</name>
<proteinExistence type="predicted"/>
<dbReference type="EMBL" id="BGPR01000992">
    <property type="protein sequence ID" value="GBM42336.1"/>
    <property type="molecule type" value="Genomic_DNA"/>
</dbReference>
<dbReference type="AlphaFoldDB" id="A0A4Y2FP30"/>
<reference evidence="1 2" key="1">
    <citation type="journal article" date="2019" name="Sci. Rep.">
        <title>Orb-weaving spider Araneus ventricosus genome elucidates the spidroin gene catalogue.</title>
        <authorList>
            <person name="Kono N."/>
            <person name="Nakamura H."/>
            <person name="Ohtoshi R."/>
            <person name="Moran D.A.P."/>
            <person name="Shinohara A."/>
            <person name="Yoshida Y."/>
            <person name="Fujiwara M."/>
            <person name="Mori M."/>
            <person name="Tomita M."/>
            <person name="Arakawa K."/>
        </authorList>
    </citation>
    <scope>NUCLEOTIDE SEQUENCE [LARGE SCALE GENOMIC DNA]</scope>
</reference>
<evidence type="ECO:0000313" key="1">
    <source>
        <dbReference type="EMBL" id="GBM42336.1"/>
    </source>
</evidence>
<dbReference type="Proteomes" id="UP000499080">
    <property type="component" value="Unassembled WGS sequence"/>
</dbReference>
<protein>
    <submittedName>
        <fullName evidence="1">Uncharacterized protein</fullName>
    </submittedName>
</protein>
<organism evidence="1 2">
    <name type="scientific">Araneus ventricosus</name>
    <name type="common">Orbweaver spider</name>
    <name type="synonym">Epeira ventricosa</name>
    <dbReference type="NCBI Taxonomy" id="182803"/>
    <lineage>
        <taxon>Eukaryota</taxon>
        <taxon>Metazoa</taxon>
        <taxon>Ecdysozoa</taxon>
        <taxon>Arthropoda</taxon>
        <taxon>Chelicerata</taxon>
        <taxon>Arachnida</taxon>
        <taxon>Araneae</taxon>
        <taxon>Araneomorphae</taxon>
        <taxon>Entelegynae</taxon>
        <taxon>Araneoidea</taxon>
        <taxon>Araneidae</taxon>
        <taxon>Araneus</taxon>
    </lineage>
</organism>
<comment type="caution">
    <text evidence="1">The sequence shown here is derived from an EMBL/GenBank/DDBJ whole genome shotgun (WGS) entry which is preliminary data.</text>
</comment>